<reference evidence="4" key="1">
    <citation type="journal article" date="2015" name="Genome Announc.">
        <title>Draft Genome Sequence of Tolypothrix boutellei Strain VB521301.</title>
        <authorList>
            <person name="Chandrababunaidu M.M."/>
            <person name="Singh D."/>
            <person name="Sen D."/>
            <person name="Bhan S."/>
            <person name="Das S."/>
            <person name="Gupta A."/>
            <person name="Adhikary S.P."/>
            <person name="Tripathy S."/>
        </authorList>
    </citation>
    <scope>NUCLEOTIDE SEQUENCE</scope>
    <source>
        <strain evidence="4">VB521301</strain>
    </source>
</reference>
<dbReference type="STRING" id="1479485.DA73_0234530"/>
<protein>
    <submittedName>
        <fullName evidence="3">VWA domain-containing protein</fullName>
    </submittedName>
</protein>
<name>A0A0C1MW64_9CYAN</name>
<dbReference type="InterPro" id="IPR002035">
    <property type="entry name" value="VWF_A"/>
</dbReference>
<dbReference type="Gene3D" id="3.40.50.410">
    <property type="entry name" value="von Willebrand factor, type A domain"/>
    <property type="match status" value="1"/>
</dbReference>
<organism evidence="4">
    <name type="scientific">Tolypothrix bouteillei VB521301</name>
    <dbReference type="NCBI Taxonomy" id="1479485"/>
    <lineage>
        <taxon>Bacteria</taxon>
        <taxon>Bacillati</taxon>
        <taxon>Cyanobacteriota</taxon>
        <taxon>Cyanophyceae</taxon>
        <taxon>Nostocales</taxon>
        <taxon>Tolypothrichaceae</taxon>
        <taxon>Tolypothrix</taxon>
    </lineage>
</organism>
<gene>
    <name evidence="4" type="ORF">DA73_0234530</name>
    <name evidence="3" type="ORF">DA73_0400035650</name>
</gene>
<keyword evidence="5" id="KW-1185">Reference proteome</keyword>
<dbReference type="AlphaFoldDB" id="A0A0C1MW64"/>
<evidence type="ECO:0000313" key="5">
    <source>
        <dbReference type="Proteomes" id="UP000029738"/>
    </source>
</evidence>
<dbReference type="EMBL" id="JHEG04000001">
    <property type="protein sequence ID" value="KAF3890191.1"/>
    <property type="molecule type" value="Genomic_DNA"/>
</dbReference>
<dbReference type="EMBL" id="JHEG02000059">
    <property type="protein sequence ID" value="KIE06502.1"/>
    <property type="molecule type" value="Genomic_DNA"/>
</dbReference>
<evidence type="ECO:0000313" key="3">
    <source>
        <dbReference type="EMBL" id="KAF3890191.1"/>
    </source>
</evidence>
<comment type="caution">
    <text evidence="4">The sequence shown here is derived from an EMBL/GenBank/DDBJ whole genome shotgun (WGS) entry which is preliminary data.</text>
</comment>
<dbReference type="SUPFAM" id="SSF53300">
    <property type="entry name" value="vWA-like"/>
    <property type="match status" value="1"/>
</dbReference>
<dbReference type="Proteomes" id="UP000029738">
    <property type="component" value="Unassembled WGS sequence"/>
</dbReference>
<dbReference type="PROSITE" id="PS50234">
    <property type="entry name" value="VWFA"/>
    <property type="match status" value="1"/>
</dbReference>
<accession>A0A0C1MW64</accession>
<feature type="domain" description="VWFA" evidence="2">
    <location>
        <begin position="62"/>
        <end position="251"/>
    </location>
</feature>
<dbReference type="CDD" id="cd00198">
    <property type="entry name" value="vWFA"/>
    <property type="match status" value="1"/>
</dbReference>
<feature type="region of interest" description="Disordered" evidence="1">
    <location>
        <begin position="1"/>
        <end position="22"/>
    </location>
</feature>
<proteinExistence type="predicted"/>
<dbReference type="RefSeq" id="WP_038082038.1">
    <property type="nucleotide sequence ID" value="NZ_JHEG04000001.1"/>
</dbReference>
<sequence>MAKKSSKNNSAKPTQNNSTSTENTRTKFTLYNFAGKEKAYYLVDKLYLERKPGDIPEKSVAHSIIIIDRSGSMYGDIQALKDTLIKLLTLDEYINFQLVITLISYSSKGDVTCHFQRIPIQEVMKQNSPYLEAIRQIRATYATCISQSMEMAKSMIQEGELTAITLHSDGYANDTSPSAEAKALETICQELKGKDVFVNTIAYSHSSDFKLLSKIANLVSGVCIKAGDVKEVYNAIYSTSKLLGSSVAPAIEEPLAADYSYQILFSQSAKKINGTTGTLKICGLKADDEAKIYKYKQISKEAYEQLDVPVAQNDESVYAFAKANLAEGNLNTAKYAIASTFDATLTERHAKALTNEQVADFAQDIDIALFYPKVLSEHEILDKVKVNEKTSLLELIKILEEHRSSIIINFKHLQENYQRKGIKRVKGSRDENGNLVKPWLTTEYIDKTDYIGMGSFEINHNTATVNMLVTRKVRLVKAEDKTPIIEVAGLLVNDLATFNNYTIVSDGDLNVKSLQVKISSKKAFEALKEQGVLEKGNSPAKEFDFHDEYTINLDNLPLVPFEGYYSSIDGLFNQLAEIKVLSSIISAHLKEESDIFLPEQLEELKKHYLSKSLYINFPTTNEYTDINTALATGTIDSRVSYKIDIGSQEILNLSKLHSANKFLDRMYQVYDKDTGEIFQKPTFELALKENTAYSHKQLSSRTKITKVDEFMKPIFDDFLGLEKNGVVTAILARVGADNLVRVLQDRWEGKPISKEEMVTALTAADKKLEAYVERIYRDKICPLVFYIGSTGLLPDEMQAKASTADELAVKYPNLQFSKDEQEGTFFEVGESILSVYAKTEYYTKKVAVGVEE</sequence>
<evidence type="ECO:0000313" key="4">
    <source>
        <dbReference type="EMBL" id="KIE06502.1"/>
    </source>
</evidence>
<dbReference type="OrthoDB" id="501734at2"/>
<reference evidence="3" key="2">
    <citation type="submission" date="2019-11" db="EMBL/GenBank/DDBJ databases">
        <title>Improved Assembly of Tolypothrix boutellei genome.</title>
        <authorList>
            <person name="Sarangi A.N."/>
            <person name="Mukherjee M."/>
            <person name="Ghosh S."/>
            <person name="Singh D."/>
            <person name="Das A."/>
            <person name="Kant S."/>
            <person name="Prusty A."/>
            <person name="Tripathy S."/>
        </authorList>
    </citation>
    <scope>NUCLEOTIDE SEQUENCE</scope>
    <source>
        <strain evidence="3">VB521301</strain>
    </source>
</reference>
<feature type="compositionally biased region" description="Polar residues" evidence="1">
    <location>
        <begin position="13"/>
        <end position="22"/>
    </location>
</feature>
<evidence type="ECO:0000256" key="1">
    <source>
        <dbReference type="SAM" id="MobiDB-lite"/>
    </source>
</evidence>
<evidence type="ECO:0000259" key="2">
    <source>
        <dbReference type="PROSITE" id="PS50234"/>
    </source>
</evidence>
<dbReference type="InterPro" id="IPR036465">
    <property type="entry name" value="vWFA_dom_sf"/>
</dbReference>